<name>A0AC35FEJ0_9BILA</name>
<proteinExistence type="predicted"/>
<reference evidence="2" key="1">
    <citation type="submission" date="2022-11" db="UniProtKB">
        <authorList>
            <consortium name="WormBaseParasite"/>
        </authorList>
    </citation>
    <scope>IDENTIFICATION</scope>
</reference>
<evidence type="ECO:0000313" key="1">
    <source>
        <dbReference type="Proteomes" id="UP000887580"/>
    </source>
</evidence>
<organism evidence="1 2">
    <name type="scientific">Panagrolaimus sp. PS1159</name>
    <dbReference type="NCBI Taxonomy" id="55785"/>
    <lineage>
        <taxon>Eukaryota</taxon>
        <taxon>Metazoa</taxon>
        <taxon>Ecdysozoa</taxon>
        <taxon>Nematoda</taxon>
        <taxon>Chromadorea</taxon>
        <taxon>Rhabditida</taxon>
        <taxon>Tylenchina</taxon>
        <taxon>Panagrolaimomorpha</taxon>
        <taxon>Panagrolaimoidea</taxon>
        <taxon>Panagrolaimidae</taxon>
        <taxon>Panagrolaimus</taxon>
    </lineage>
</organism>
<protein>
    <submittedName>
        <fullName evidence="2">Uncharacterized protein</fullName>
    </submittedName>
</protein>
<accession>A0AC35FEJ0</accession>
<dbReference type="WBParaSite" id="PS1159_v2.g16832.t1">
    <property type="protein sequence ID" value="PS1159_v2.g16832.t1"/>
    <property type="gene ID" value="PS1159_v2.g16832"/>
</dbReference>
<dbReference type="Proteomes" id="UP000887580">
    <property type="component" value="Unplaced"/>
</dbReference>
<sequence>MKNLRIIKSGVFNFKQKFENSNVALFRVCSNNGKCLGEITFCYLTNSNTNATSFCQVGQNGLQFQMKKDGLFHSNENIGLVEWEGTSCALFGYLNEKIIFGTSYLNFSLSSEKMDFQKLPDSTFNQFLVSLNLPNECSIEPIDSFILIRKTTEIQNNEKAATEKKIAEAEFEISDLIFLLYIAVGIFGIFDLIFGILIIIAIILEKRKAKKERKKELEERLKVQAAVIAFEARKLEREKQRKKRKQKLQEEGLVKTLKHVNTKSEKLVIETRPQKLYVPDKEKNLESDFDESKKKEKRRKKRQNNSEKQPSKNAMKKAEKTKTPKILAIKGNSIRTSHVSESESQSKPMSSAVSGVNNNVKK</sequence>
<evidence type="ECO:0000313" key="2">
    <source>
        <dbReference type="WBParaSite" id="PS1159_v2.g16832.t1"/>
    </source>
</evidence>